<dbReference type="Proteomes" id="UP000272015">
    <property type="component" value="Unassembled WGS sequence"/>
</dbReference>
<protein>
    <recommendedName>
        <fullName evidence="3">Type II toxin-antitoxin system RelE/ParE family toxin</fullName>
    </recommendedName>
</protein>
<proteinExistence type="predicted"/>
<evidence type="ECO:0000313" key="2">
    <source>
        <dbReference type="Proteomes" id="UP000272015"/>
    </source>
</evidence>
<name>A0A3A5MQ33_9MICO</name>
<evidence type="ECO:0008006" key="3">
    <source>
        <dbReference type="Google" id="ProtNLM"/>
    </source>
</evidence>
<evidence type="ECO:0000313" key="1">
    <source>
        <dbReference type="EMBL" id="RJT87614.1"/>
    </source>
</evidence>
<organism evidence="1 2">
    <name type="scientific">Cryobacterium melibiosiphilum</name>
    <dbReference type="NCBI Taxonomy" id="995039"/>
    <lineage>
        <taxon>Bacteria</taxon>
        <taxon>Bacillati</taxon>
        <taxon>Actinomycetota</taxon>
        <taxon>Actinomycetes</taxon>
        <taxon>Micrococcales</taxon>
        <taxon>Microbacteriaceae</taxon>
        <taxon>Cryobacterium</taxon>
    </lineage>
</organism>
<keyword evidence="2" id="KW-1185">Reference proteome</keyword>
<dbReference type="InterPro" id="IPR035093">
    <property type="entry name" value="RelE/ParE_toxin_dom_sf"/>
</dbReference>
<dbReference type="Gene3D" id="3.30.2310.20">
    <property type="entry name" value="RelE-like"/>
    <property type="match status" value="1"/>
</dbReference>
<dbReference type="OrthoDB" id="278204at2"/>
<comment type="caution">
    <text evidence="1">The sequence shown here is derived from an EMBL/GenBank/DDBJ whole genome shotgun (WGS) entry which is preliminary data.</text>
</comment>
<gene>
    <name evidence="1" type="ORF">D6T64_13475</name>
</gene>
<dbReference type="RefSeq" id="WP_119975204.1">
    <property type="nucleotide sequence ID" value="NZ_JBHSQA010000014.1"/>
</dbReference>
<dbReference type="AlphaFoldDB" id="A0A3A5MQ33"/>
<sequence length="106" mass="12586">MTRDWNEHPAARDEFLDAYERYSAFEDGRLGDEFADAAEAAAEFILRWPDAAAPFRGRRREPMVRTWHLGKFPYNVVYAVREGDIFMLVYAHESRRPAYWVRRLTD</sequence>
<accession>A0A3A5MQ33</accession>
<reference evidence="1 2" key="1">
    <citation type="submission" date="2018-09" db="EMBL/GenBank/DDBJ databases">
        <title>Novel species of Cryobacterium.</title>
        <authorList>
            <person name="Liu Q."/>
            <person name="Xin Y.-H."/>
        </authorList>
    </citation>
    <scope>NUCLEOTIDE SEQUENCE [LARGE SCALE GENOMIC DNA]</scope>
    <source>
        <strain evidence="1 2">Hh39</strain>
    </source>
</reference>
<dbReference type="EMBL" id="QZVS01000088">
    <property type="protein sequence ID" value="RJT87614.1"/>
    <property type="molecule type" value="Genomic_DNA"/>
</dbReference>